<feature type="domain" description="Carrier" evidence="7">
    <location>
        <begin position="1019"/>
        <end position="1094"/>
    </location>
</feature>
<dbReference type="Gene3D" id="2.30.38.10">
    <property type="entry name" value="Luciferase, Domain 3"/>
    <property type="match status" value="1"/>
</dbReference>
<feature type="region of interest" description="Disordered" evidence="6">
    <location>
        <begin position="3142"/>
        <end position="3161"/>
    </location>
</feature>
<accession>A0ABU2NKM9</accession>
<evidence type="ECO:0000256" key="1">
    <source>
        <dbReference type="ARBA" id="ARBA00001957"/>
    </source>
</evidence>
<dbReference type="InterPro" id="IPR020845">
    <property type="entry name" value="AMP-binding_CS"/>
</dbReference>
<dbReference type="Gene3D" id="3.30.559.10">
    <property type="entry name" value="Chloramphenicol acetyltransferase-like domain"/>
    <property type="match status" value="4"/>
</dbReference>
<dbReference type="SUPFAM" id="SSF56801">
    <property type="entry name" value="Acetyl-CoA synthetase-like"/>
    <property type="match status" value="2"/>
</dbReference>
<keyword evidence="5" id="KW-0045">Antibiotic biosynthesis</keyword>
<dbReference type="InterPro" id="IPR010071">
    <property type="entry name" value="AA_adenyl_dom"/>
</dbReference>
<name>A0ABU2NKM9_9ACTN</name>
<dbReference type="Gene3D" id="3.40.50.980">
    <property type="match status" value="2"/>
</dbReference>
<dbReference type="Gene3D" id="1.10.1200.10">
    <property type="entry name" value="ACP-like"/>
    <property type="match status" value="2"/>
</dbReference>
<dbReference type="PROSITE" id="PS00012">
    <property type="entry name" value="PHOSPHOPANTETHEINE"/>
    <property type="match status" value="2"/>
</dbReference>
<dbReference type="PROSITE" id="PS00455">
    <property type="entry name" value="AMP_BINDING"/>
    <property type="match status" value="2"/>
</dbReference>
<feature type="compositionally biased region" description="Pro residues" evidence="6">
    <location>
        <begin position="482"/>
        <end position="496"/>
    </location>
</feature>
<evidence type="ECO:0000256" key="3">
    <source>
        <dbReference type="ARBA" id="ARBA00022553"/>
    </source>
</evidence>
<feature type="compositionally biased region" description="Low complexity" evidence="6">
    <location>
        <begin position="2571"/>
        <end position="2594"/>
    </location>
</feature>
<feature type="region of interest" description="Disordered" evidence="6">
    <location>
        <begin position="464"/>
        <end position="497"/>
    </location>
</feature>
<feature type="region of interest" description="Disordered" evidence="6">
    <location>
        <begin position="2067"/>
        <end position="2088"/>
    </location>
</feature>
<dbReference type="Pfam" id="PF00668">
    <property type="entry name" value="Condensation"/>
    <property type="match status" value="4"/>
</dbReference>
<evidence type="ECO:0000256" key="4">
    <source>
        <dbReference type="ARBA" id="ARBA00022737"/>
    </source>
</evidence>
<comment type="cofactor">
    <cofactor evidence="1">
        <name>pantetheine 4'-phosphate</name>
        <dbReference type="ChEBI" id="CHEBI:47942"/>
    </cofactor>
</comment>
<dbReference type="Pfam" id="PF00550">
    <property type="entry name" value="PP-binding"/>
    <property type="match status" value="2"/>
</dbReference>
<evidence type="ECO:0000256" key="6">
    <source>
        <dbReference type="SAM" id="MobiDB-lite"/>
    </source>
</evidence>
<feature type="region of interest" description="Disordered" evidence="6">
    <location>
        <begin position="2569"/>
        <end position="2627"/>
    </location>
</feature>
<sequence>MSVLPSPGAAREGHPGVPLTTAQSGVWLGQALAPHSARYHVGIGVEVDGPLDAGTFNTAFQWTIAEAEGLRARFAVASDGEPRQHLGPLPGWDVPCVDVGGEPDPRRAAGVWMRADLARPFDLERGPLFRGALLKLSGTRSCWYLGAHHLVLDGFSSSLFARRLGEVYAALEAGQPPPSAGHLAPLTTLLEAEAAYRDSPAYTADRAYWLRRTADRPDAGDLRWSTPSGHGEGDAPGLALRRDAVLPAAAWREVRQRARRLDVRWPALVVAAAALHLRARTHTDPGGDRHGADGHGEVTVGLPVTCRAGEAVRTAPGMLSNVVPLRLPAGAGLPVPDLVRATDAELSAALEHQRYRIEDLRRDLGLTGAGPRRGPGGRRLFAMTVNVLPFDYGGTFAGRPMVMRNIAIGPVEDLSLTVHRDGPGGGLRVVLDADPAGFTGGEAAAEARRFAHLLRRLACAPDLPADGIDPLTPGERRLFVPRPAPPSPAAPPPSPAALPQLVEQWAARTPEAPAVTAGRTVLSYGRLNDRANRLARSLLDRGAGPERTVAVRLPRSADLVTALLAVAKTGAAYLPLDPRWPAERLRTILHDARPVHTLTPDDLAVLDREPAPAGPAGLTDADRRPAPPGPAHPAYVIYTSGSTGRPKGVVVPHHAVVSLLRDAAASFRFGPDDVWTLFHSCAFDFSVWEMWGALAHGGRLVVVDHDDARSPRALLDLLARERVTVLNLTPSAFHALDRADAEDPGPERGLALRQVIFGGEPLHPERLRSWRRRHGDAAPAMTNMYGITETTVHATRLDLAPHHLAGRGSPMGTALPGLRLHLLDHRLRPVPPGTTGELYVAGTGVARGYLGRPGLTAARFVADPFGPPGTRLYRSGDLARWRADGGLEYAGRADAQVKVRGFRIEPGEVEAALADAPGVAQAAVAAKTGRTGEEARLVAYVVPRDHGEPGVVTESGAVGESGGWEARLRAHLRDRLPDHLVPTVLVRTERLPLTPNGKLDRAALPDPGVRPSAHPAPQRAATAGERQLAALYAQVLEVERAGPEDGFFDLGGDSLRATRLVARVRAEMNADIDVRDVFAHPTVAALAARLRLRPAAPAVQRPAPAAGPRPRRAPLSPAQRRLWAQQSLTGPDPAYNIPLVLRTSGPLDEAALRRAVLDVATRHEPLRTVVATRGDHPEQHVLDPSTAALWQPEAVTGPEELDDALAAAARHAFDLEKEPPLRAQLFACGPRRHALLLLLHHIACDAASLGPLLTDLATAYTARRAGRQPDWPPLPVHYGDHARRQLPPPEPAAGLDHWTAALENLPRRLPLPTDRAPSPDGDDGAGDGVPFQVPARVHQRLADLAAAGGASLFMVVHAGLAALLTRLGAGTDIPVGTAVEGRGDVGTDRLVGCFVNTVVLRTDTSGAVTFRELLARVRASDLAAFAHQEVPFDLVVDAVDPERSAAGQPLFQVMLTLTPALPDRLALPGLDTSVSALATGTAKFDLCLSVHEHRDPDGQCRGLDGRLEYRSALFDRATAAAISRRLGLLLDHASADPDGPVHRLDVRDADERRLLAAWGTGAPLPGSARCSVPERFAAQVRAAPDAVALRAPDTTLTYRQLAARAAEFTRRLTACGVTAETPVAVDLERSTDLVVALLAVLGAGGAYVPLDPRAPRARRERVVAESAAALLVTREGRDGDRAWPGGPRVVAVSAAAEPAPAGAGATTEPEPAPAADPAALAYVMYTSGSTGTPKGVAVTHADIVALALDGAAPDRTPRRTLLHSPHSFDAATFELWGPLLTGGTVVVAPPGDLDVERLERVVTEEKVTTLWLTAGLFHLVAQEKPGALRTLEEVWTGGDVVSPPAVRAVRRHCPSTRLVNGYGPTETTTFATRHTLAAGDVEQPHGGSGIPVGRPLDGTRVHVLDDTLRPVPAGVAGELYVAGAGVARGYLHRPGLTAERFVADPCGPPGARMYRTGDLVKWLPSGALAFLGRADDQVKLRGFRIEPDEVAAALTGHGGAGQVAVVAREDRPGERRLVAYVVPAEGDTVDWPALRSHAEGVLPDYMVPAAHVTLDRLPLTRNGKLDRAALPAPDPAAPQPTGTAPATDREKVLCDLVADLLRVPQPGVTDRFFDLGGDSITAIQLVSRARAAGLRFTVRDVFKHPTVAELATVARAVASGGRNARSADGGPAAPAPEDGGPVPLTPVMSWWREHGGETVRFSQCMTLRAPLGLDRDRLVSALQAVIDHHPALRLRFDAPEGPAERTAPWSLHVQPAGAVRAEDCVAPTLTAGADDGERRPAAVLARATHEVQQALDPRAGRMVGAVYVDGGPHRHGRVVLAVHHFAVDGVSWRILLPDLAAADAALSSGRRPEPPPAGTSLTRWARLLASQGENGSRAGETALWTAALADGAAEWADTPAHGGGGVGRLRAHLPPERTRALLTEVGAAFRCGVEPVLLTGFALAVEEWRRRRGLAEGDVLLDRESHGRPETDGVDLSRTVGWFTSVHPVRLPRTGCAWSDVLGAGPALGRALKEVKERLLAVPERGVGYGVLRYLDPRTGPRLAGLPTPKLGFNYLGRFAASAEEDWSVTGDALGPGDDAPAAPGDAPATAGGAPAPPGGAPAPPGGALAPSAGDDPQPDASALPGGHCLDLNALTADGPDGPVLSAEWSWTAGLFRTSEIRELAELWFAALDGLVALSATPHAGGLTPSDLPLVRLRQPEIERLEAAHPQVTDVLPLTPLQEGLLFHALFAPQSPDVYQAQFVVRLGERPDPDRLRAASRALLARHPHLGAAFVYDGASRPVQVLSGDVEPPWREVDLTGVAPGRRERVFARLAHADLRRRFPLDRPPLLRFTLFACGTDDHRIVLTNHHLLLDGWSMPLLLRELFTLYAHRGDAGALPPVTPYRYHLAALAELDRDAAREAWRGELSGIAESAGLTSGAAGVGTLPPQSMPLVLADPPADALRRAASREGLTLGNLLLAAWAMVLARRAGARDVTFGVTVSGRRPEVPGMDAMIGLFINTVPVRVALDPEETVSGLLQRFQREQTRMLPHHHLGLSDIQRLAGRELFDTHVVFENYPLDEAGLHDGAPGLRVQGIEGRDAAHYPLTLVAFAGEGGLALRFDHRPDVVPRGRVETLAADLEDVLRAFATAPERMVRDVLRADPVGPGDAGAAPVPVPRTG</sequence>
<dbReference type="SMART" id="SM00823">
    <property type="entry name" value="PKS_PP"/>
    <property type="match status" value="2"/>
</dbReference>
<dbReference type="InterPro" id="IPR025110">
    <property type="entry name" value="AMP-bd_C"/>
</dbReference>
<reference evidence="9" key="1">
    <citation type="submission" date="2023-07" db="EMBL/GenBank/DDBJ databases">
        <title>30 novel species of actinomycetes from the DSMZ collection.</title>
        <authorList>
            <person name="Nouioui I."/>
        </authorList>
    </citation>
    <scope>NUCLEOTIDE SEQUENCE [LARGE SCALE GENOMIC DNA]</scope>
    <source>
        <strain evidence="9">DSM 42041</strain>
    </source>
</reference>
<dbReference type="SUPFAM" id="SSF52777">
    <property type="entry name" value="CoA-dependent acyltransferases"/>
    <property type="match status" value="8"/>
</dbReference>
<dbReference type="Gene3D" id="3.30.559.30">
    <property type="entry name" value="Nonribosomal peptide synthetase, condensation domain"/>
    <property type="match status" value="4"/>
</dbReference>
<evidence type="ECO:0000313" key="8">
    <source>
        <dbReference type="EMBL" id="MDT0377532.1"/>
    </source>
</evidence>
<protein>
    <submittedName>
        <fullName evidence="8">Amino acid adenylation domain-containing protein</fullName>
    </submittedName>
</protein>
<dbReference type="PROSITE" id="PS50075">
    <property type="entry name" value="CARRIER"/>
    <property type="match status" value="2"/>
</dbReference>
<dbReference type="InterPro" id="IPR023213">
    <property type="entry name" value="CAT-like_dom_sf"/>
</dbReference>
<dbReference type="Gene3D" id="3.40.50.12780">
    <property type="entry name" value="N-terminal domain of ligase-like"/>
    <property type="match status" value="1"/>
</dbReference>
<dbReference type="CDD" id="cd19540">
    <property type="entry name" value="LCL_NRPS-like"/>
    <property type="match status" value="1"/>
</dbReference>
<dbReference type="InterPro" id="IPR042099">
    <property type="entry name" value="ANL_N_sf"/>
</dbReference>
<keyword evidence="4" id="KW-0677">Repeat</keyword>
<feature type="compositionally biased region" description="Low complexity" evidence="6">
    <location>
        <begin position="2167"/>
        <end position="2181"/>
    </location>
</feature>
<evidence type="ECO:0000256" key="2">
    <source>
        <dbReference type="ARBA" id="ARBA00022450"/>
    </source>
</evidence>
<feature type="region of interest" description="Disordered" evidence="6">
    <location>
        <begin position="1096"/>
        <end position="1118"/>
    </location>
</feature>
<gene>
    <name evidence="8" type="ORF">RM572_01925</name>
</gene>
<dbReference type="Proteomes" id="UP001183414">
    <property type="component" value="Unassembled WGS sequence"/>
</dbReference>
<dbReference type="InterPro" id="IPR010060">
    <property type="entry name" value="NRPS_synth"/>
</dbReference>
<dbReference type="InterPro" id="IPR009081">
    <property type="entry name" value="PP-bd_ACP"/>
</dbReference>
<dbReference type="EMBL" id="JAVREQ010000001">
    <property type="protein sequence ID" value="MDT0377532.1"/>
    <property type="molecule type" value="Genomic_DNA"/>
</dbReference>
<dbReference type="Pfam" id="PF00501">
    <property type="entry name" value="AMP-binding"/>
    <property type="match status" value="2"/>
</dbReference>
<dbReference type="InterPro" id="IPR036736">
    <property type="entry name" value="ACP-like_sf"/>
</dbReference>
<keyword evidence="9" id="KW-1185">Reference proteome</keyword>
<dbReference type="PANTHER" id="PTHR45527:SF1">
    <property type="entry name" value="FATTY ACID SYNTHASE"/>
    <property type="match status" value="1"/>
</dbReference>
<comment type="caution">
    <text evidence="8">The sequence shown here is derived from an EMBL/GenBank/DDBJ whole genome shotgun (WGS) entry which is preliminary data.</text>
</comment>
<evidence type="ECO:0000256" key="5">
    <source>
        <dbReference type="ARBA" id="ARBA00023194"/>
    </source>
</evidence>
<feature type="compositionally biased region" description="Low complexity" evidence="6">
    <location>
        <begin position="3142"/>
        <end position="3154"/>
    </location>
</feature>
<dbReference type="InterPro" id="IPR001242">
    <property type="entry name" value="Condensation_dom"/>
</dbReference>
<dbReference type="Pfam" id="PF13193">
    <property type="entry name" value="AMP-binding_C"/>
    <property type="match status" value="2"/>
</dbReference>
<keyword evidence="3" id="KW-0597">Phosphoprotein</keyword>
<dbReference type="NCBIfam" id="TIGR01720">
    <property type="entry name" value="NRPS-para261"/>
    <property type="match status" value="1"/>
</dbReference>
<dbReference type="CDD" id="cd19543">
    <property type="entry name" value="DCL_NRPS"/>
    <property type="match status" value="1"/>
</dbReference>
<dbReference type="NCBIfam" id="TIGR01733">
    <property type="entry name" value="AA-adenyl-dom"/>
    <property type="match status" value="2"/>
</dbReference>
<feature type="region of interest" description="Disordered" evidence="6">
    <location>
        <begin position="606"/>
        <end position="634"/>
    </location>
</feature>
<feature type="domain" description="Carrier" evidence="7">
    <location>
        <begin position="2084"/>
        <end position="2158"/>
    </location>
</feature>
<keyword evidence="2" id="KW-0596">Phosphopantetheine</keyword>
<evidence type="ECO:0000259" key="7">
    <source>
        <dbReference type="PROSITE" id="PS50075"/>
    </source>
</evidence>
<dbReference type="CDD" id="cd12117">
    <property type="entry name" value="A_NRPS_Srf_like"/>
    <property type="match status" value="1"/>
</dbReference>
<evidence type="ECO:0000313" key="9">
    <source>
        <dbReference type="Proteomes" id="UP001183414"/>
    </source>
</evidence>
<dbReference type="CDD" id="cd17643">
    <property type="entry name" value="A_NRPS_Cytc1-like"/>
    <property type="match status" value="1"/>
</dbReference>
<feature type="region of interest" description="Disordered" evidence="6">
    <location>
        <begin position="1266"/>
        <end position="1294"/>
    </location>
</feature>
<proteinExistence type="predicted"/>
<feature type="compositionally biased region" description="Pro residues" evidence="6">
    <location>
        <begin position="2595"/>
        <end position="2605"/>
    </location>
</feature>
<dbReference type="InterPro" id="IPR045851">
    <property type="entry name" value="AMP-bd_C_sf"/>
</dbReference>
<dbReference type="InterPro" id="IPR020806">
    <property type="entry name" value="PKS_PP-bd"/>
</dbReference>
<dbReference type="PANTHER" id="PTHR45527">
    <property type="entry name" value="NONRIBOSOMAL PEPTIDE SYNTHETASE"/>
    <property type="match status" value="1"/>
</dbReference>
<dbReference type="RefSeq" id="WP_311671495.1">
    <property type="nucleotide sequence ID" value="NZ_JAVREQ010000001.1"/>
</dbReference>
<dbReference type="Gene3D" id="3.30.300.30">
    <property type="match status" value="2"/>
</dbReference>
<organism evidence="8 9">
    <name type="scientific">Streptomyces hazeniae</name>
    <dbReference type="NCBI Taxonomy" id="3075538"/>
    <lineage>
        <taxon>Bacteria</taxon>
        <taxon>Bacillati</taxon>
        <taxon>Actinomycetota</taxon>
        <taxon>Actinomycetes</taxon>
        <taxon>Kitasatosporales</taxon>
        <taxon>Streptomycetaceae</taxon>
        <taxon>Streptomyces</taxon>
    </lineage>
</organism>
<feature type="compositionally biased region" description="Low complexity" evidence="6">
    <location>
        <begin position="2606"/>
        <end position="2616"/>
    </location>
</feature>
<feature type="region of interest" description="Disordered" evidence="6">
    <location>
        <begin position="1308"/>
        <end position="1330"/>
    </location>
</feature>
<dbReference type="InterPro" id="IPR006162">
    <property type="entry name" value="Ppantetheine_attach_site"/>
</dbReference>
<feature type="region of interest" description="Disordered" evidence="6">
    <location>
        <begin position="2161"/>
        <end position="2185"/>
    </location>
</feature>
<dbReference type="InterPro" id="IPR000873">
    <property type="entry name" value="AMP-dep_synth/lig_dom"/>
</dbReference>
<dbReference type="SUPFAM" id="SSF47336">
    <property type="entry name" value="ACP-like"/>
    <property type="match status" value="2"/>
</dbReference>
<feature type="region of interest" description="Disordered" evidence="6">
    <location>
        <begin position="995"/>
        <end position="1021"/>
    </location>
</feature>